<evidence type="ECO:0000313" key="3">
    <source>
        <dbReference type="Proteomes" id="UP000693946"/>
    </source>
</evidence>
<gene>
    <name evidence="2" type="ORF">JOB18_003780</name>
</gene>
<feature type="compositionally biased region" description="Polar residues" evidence="1">
    <location>
        <begin position="1"/>
        <end position="22"/>
    </location>
</feature>
<evidence type="ECO:0000313" key="2">
    <source>
        <dbReference type="EMBL" id="KAG7481740.1"/>
    </source>
</evidence>
<feature type="compositionally biased region" description="Basic and acidic residues" evidence="1">
    <location>
        <begin position="27"/>
        <end position="40"/>
    </location>
</feature>
<reference evidence="2 3" key="1">
    <citation type="journal article" date="2021" name="Sci. Rep.">
        <title>Chromosome anchoring in Senegalese sole (Solea senegalensis) reveals sex-associated markers and genome rearrangements in flatfish.</title>
        <authorList>
            <person name="Guerrero-Cozar I."/>
            <person name="Gomez-Garrido J."/>
            <person name="Berbel C."/>
            <person name="Martinez-Blanch J.F."/>
            <person name="Alioto T."/>
            <person name="Claros M.G."/>
            <person name="Gagnaire P.A."/>
            <person name="Manchado M."/>
        </authorList>
    </citation>
    <scope>NUCLEOTIDE SEQUENCE [LARGE SCALE GENOMIC DNA]</scope>
    <source>
        <strain evidence="2">Sse05_10M</strain>
    </source>
</reference>
<evidence type="ECO:0000256" key="1">
    <source>
        <dbReference type="SAM" id="MobiDB-lite"/>
    </source>
</evidence>
<sequence>MAAEDTNTAGSGVTPTCPNGKTSCHLLRQDHGQDRTGPRHEFNMATRWGICGAGKISHDFTVALKTLSAEEHQVSAGSERGVTSVHCSRC</sequence>
<dbReference type="AlphaFoldDB" id="A0AAV6Q0G2"/>
<protein>
    <submittedName>
        <fullName evidence="2">Uncharacterized protein</fullName>
    </submittedName>
</protein>
<organism evidence="2 3">
    <name type="scientific">Solea senegalensis</name>
    <name type="common">Senegalese sole</name>
    <dbReference type="NCBI Taxonomy" id="28829"/>
    <lineage>
        <taxon>Eukaryota</taxon>
        <taxon>Metazoa</taxon>
        <taxon>Chordata</taxon>
        <taxon>Craniata</taxon>
        <taxon>Vertebrata</taxon>
        <taxon>Euteleostomi</taxon>
        <taxon>Actinopterygii</taxon>
        <taxon>Neopterygii</taxon>
        <taxon>Teleostei</taxon>
        <taxon>Neoteleostei</taxon>
        <taxon>Acanthomorphata</taxon>
        <taxon>Carangaria</taxon>
        <taxon>Pleuronectiformes</taxon>
        <taxon>Pleuronectoidei</taxon>
        <taxon>Soleidae</taxon>
        <taxon>Solea</taxon>
    </lineage>
</organism>
<dbReference type="Proteomes" id="UP000693946">
    <property type="component" value="Linkage Group LG7"/>
</dbReference>
<accession>A0AAV6Q0G2</accession>
<dbReference type="EMBL" id="JAGKHQ010000019">
    <property type="protein sequence ID" value="KAG7481740.1"/>
    <property type="molecule type" value="Genomic_DNA"/>
</dbReference>
<keyword evidence="3" id="KW-1185">Reference proteome</keyword>
<proteinExistence type="predicted"/>
<name>A0AAV6Q0G2_SOLSE</name>
<comment type="caution">
    <text evidence="2">The sequence shown here is derived from an EMBL/GenBank/DDBJ whole genome shotgun (WGS) entry which is preliminary data.</text>
</comment>
<feature type="region of interest" description="Disordered" evidence="1">
    <location>
        <begin position="1"/>
        <end position="40"/>
    </location>
</feature>